<accession>A0A1S3DPJ3</accession>
<evidence type="ECO:0000259" key="1">
    <source>
        <dbReference type="Pfam" id="PF03372"/>
    </source>
</evidence>
<dbReference type="PANTHER" id="PTHR23227">
    <property type="entry name" value="BUCENTAUR RELATED"/>
    <property type="match status" value="1"/>
</dbReference>
<reference evidence="3" key="1">
    <citation type="submission" date="2025-08" db="UniProtKB">
        <authorList>
            <consortium name="RefSeq"/>
        </authorList>
    </citation>
    <scope>IDENTIFICATION</scope>
</reference>
<sequence length="270" mass="30540">MEWNVQGLNEPGKVENLMNEMKNLEVDICGISETHWKDSNDFISELPSNDKFRIIYSGGLKKSRGVAFILNQRTLNLVDSVIIVSDRIIAVRINAKPVNIFIVQCYAPTLDKSDEEREEFYEEIRKTIQMKKFHEILILMGDFNAKVGSQRIDDIVGPHGLGTLNSAGQDLINFCCENELFITNTWYEQKESSRHTWTSPTGYTKNQIDYICVIPGMNRKNLAATLGLHPPVTQKTKSITSVLANGLGIQLPTQKQDTTPIVEDQTTTLY</sequence>
<gene>
    <name evidence="3" type="primary">LOC103522236</name>
</gene>
<proteinExistence type="predicted"/>
<dbReference type="STRING" id="121845.A0A1S3DPJ3"/>
<dbReference type="KEGG" id="dci:103522236"/>
<protein>
    <submittedName>
        <fullName evidence="3">Craniofacial development protein 2-like</fullName>
    </submittedName>
</protein>
<keyword evidence="2" id="KW-1185">Reference proteome</keyword>
<dbReference type="Proteomes" id="UP000079169">
    <property type="component" value="Unplaced"/>
</dbReference>
<evidence type="ECO:0000313" key="2">
    <source>
        <dbReference type="Proteomes" id="UP000079169"/>
    </source>
</evidence>
<dbReference type="GeneID" id="103522236"/>
<dbReference type="InterPro" id="IPR027124">
    <property type="entry name" value="Swc5/CFDP1/2"/>
</dbReference>
<dbReference type="PaxDb" id="121845-A0A1S3DPJ3"/>
<dbReference type="PANTHER" id="PTHR23227:SF67">
    <property type="entry name" value="CRANIOFACIAL DEVELOPMENT PROTEIN 2-LIKE"/>
    <property type="match status" value="1"/>
</dbReference>
<dbReference type="Pfam" id="PF03372">
    <property type="entry name" value="Exo_endo_phos"/>
    <property type="match status" value="1"/>
</dbReference>
<name>A0A1S3DPJ3_DIACI</name>
<dbReference type="RefSeq" id="XP_008485560.1">
    <property type="nucleotide sequence ID" value="XM_008487338.1"/>
</dbReference>
<dbReference type="InterPro" id="IPR036691">
    <property type="entry name" value="Endo/exonu/phosph_ase_sf"/>
</dbReference>
<dbReference type="OMA" id="HEILILM"/>
<dbReference type="SUPFAM" id="SSF56219">
    <property type="entry name" value="DNase I-like"/>
    <property type="match status" value="1"/>
</dbReference>
<dbReference type="AlphaFoldDB" id="A0A1S3DPJ3"/>
<feature type="domain" description="Endonuclease/exonuclease/phosphatase" evidence="1">
    <location>
        <begin position="1"/>
        <end position="185"/>
    </location>
</feature>
<dbReference type="InterPro" id="IPR005135">
    <property type="entry name" value="Endo/exonuclease/phosphatase"/>
</dbReference>
<dbReference type="Gene3D" id="3.60.10.10">
    <property type="entry name" value="Endonuclease/exonuclease/phosphatase"/>
    <property type="match status" value="1"/>
</dbReference>
<dbReference type="CDD" id="cd09076">
    <property type="entry name" value="L1-EN"/>
    <property type="match status" value="1"/>
</dbReference>
<organism evidence="2 3">
    <name type="scientific">Diaphorina citri</name>
    <name type="common">Asian citrus psyllid</name>
    <dbReference type="NCBI Taxonomy" id="121845"/>
    <lineage>
        <taxon>Eukaryota</taxon>
        <taxon>Metazoa</taxon>
        <taxon>Ecdysozoa</taxon>
        <taxon>Arthropoda</taxon>
        <taxon>Hexapoda</taxon>
        <taxon>Insecta</taxon>
        <taxon>Pterygota</taxon>
        <taxon>Neoptera</taxon>
        <taxon>Paraneoptera</taxon>
        <taxon>Hemiptera</taxon>
        <taxon>Sternorrhyncha</taxon>
        <taxon>Psylloidea</taxon>
        <taxon>Psyllidae</taxon>
        <taxon>Diaphorininae</taxon>
        <taxon>Diaphorina</taxon>
    </lineage>
</organism>
<dbReference type="GO" id="GO:0003824">
    <property type="term" value="F:catalytic activity"/>
    <property type="evidence" value="ECO:0007669"/>
    <property type="project" value="InterPro"/>
</dbReference>
<evidence type="ECO:0000313" key="3">
    <source>
        <dbReference type="RefSeq" id="XP_008485560.1"/>
    </source>
</evidence>